<dbReference type="InterPro" id="IPR042024">
    <property type="entry name" value="D-XK_euk"/>
</dbReference>
<dbReference type="Pfam" id="PF02782">
    <property type="entry name" value="FGGY_C"/>
    <property type="match status" value="1"/>
</dbReference>
<comment type="function">
    <text evidence="6">Highly specific D-xylulose kinase which participates in the catabolism of xylose. Xylose is a major component of hemicelluloses such as xylan. Most fungi utilize D-xylose via three enzymatic reactions, xylose reductase (XR), xylitol dehydrogenase (XDH), and xylulokinase, to form xylulose 5-phosphate, which enters pentose phosphate pathway.</text>
</comment>
<proteinExistence type="inferred from homology"/>
<dbReference type="Proteomes" id="UP001194580">
    <property type="component" value="Unassembled WGS sequence"/>
</dbReference>
<evidence type="ECO:0000256" key="2">
    <source>
        <dbReference type="ARBA" id="ARBA00022629"/>
    </source>
</evidence>
<organism evidence="10 11">
    <name type="scientific">Linnemannia exigua</name>
    <dbReference type="NCBI Taxonomy" id="604196"/>
    <lineage>
        <taxon>Eukaryota</taxon>
        <taxon>Fungi</taxon>
        <taxon>Fungi incertae sedis</taxon>
        <taxon>Mucoromycota</taxon>
        <taxon>Mortierellomycotina</taxon>
        <taxon>Mortierellomycetes</taxon>
        <taxon>Mortierellales</taxon>
        <taxon>Mortierellaceae</taxon>
        <taxon>Linnemannia</taxon>
    </lineage>
</organism>
<keyword evidence="4 6" id="KW-0418">Kinase</keyword>
<feature type="domain" description="Carbohydrate kinase FGGY C-terminal" evidence="9">
    <location>
        <begin position="496"/>
        <end position="621"/>
    </location>
</feature>
<dbReference type="InterPro" id="IPR018484">
    <property type="entry name" value="FGGY_N"/>
</dbReference>
<evidence type="ECO:0000256" key="3">
    <source>
        <dbReference type="ARBA" id="ARBA00022679"/>
    </source>
</evidence>
<protein>
    <recommendedName>
        <fullName evidence="6">Xylulose kinase</fullName>
        <ecNumber evidence="6">2.7.1.17</ecNumber>
    </recommendedName>
</protein>
<dbReference type="PANTHER" id="PTHR10196">
    <property type="entry name" value="SUGAR KINASE"/>
    <property type="match status" value="1"/>
</dbReference>
<name>A0AAD4H8N4_9FUNG</name>
<evidence type="ECO:0000256" key="1">
    <source>
        <dbReference type="ARBA" id="ARBA00009156"/>
    </source>
</evidence>
<feature type="compositionally biased region" description="Basic and acidic residues" evidence="7">
    <location>
        <begin position="402"/>
        <end position="415"/>
    </location>
</feature>
<dbReference type="InterPro" id="IPR043129">
    <property type="entry name" value="ATPase_NBD"/>
</dbReference>
<keyword evidence="6" id="KW-0119">Carbohydrate metabolism</keyword>
<evidence type="ECO:0000259" key="8">
    <source>
        <dbReference type="Pfam" id="PF00370"/>
    </source>
</evidence>
<dbReference type="GO" id="GO:0005524">
    <property type="term" value="F:ATP binding"/>
    <property type="evidence" value="ECO:0007669"/>
    <property type="project" value="UniProtKB-UniRule"/>
</dbReference>
<comment type="similarity">
    <text evidence="1 6">Belongs to the FGGY kinase family.</text>
</comment>
<comment type="catalytic activity">
    <reaction evidence="5 6">
        <text>D-xylulose + ATP = D-xylulose 5-phosphate + ADP + H(+)</text>
        <dbReference type="Rhea" id="RHEA:10964"/>
        <dbReference type="ChEBI" id="CHEBI:15378"/>
        <dbReference type="ChEBI" id="CHEBI:17140"/>
        <dbReference type="ChEBI" id="CHEBI:30616"/>
        <dbReference type="ChEBI" id="CHEBI:57737"/>
        <dbReference type="ChEBI" id="CHEBI:456216"/>
        <dbReference type="EC" id="2.7.1.17"/>
    </reaction>
</comment>
<dbReference type="AlphaFoldDB" id="A0AAD4H8N4"/>
<sequence>MVHGNSLPSEHPSSNSSCSSSPLFLGLDLSTQQLKVIVLERGSANDSNDKHNDINGLQTHSSFAIHFDSELPQYHTRGGVHSQSFTAEKSNGVVTAPVLMWVQALERVFEKMKVAQFPFHRVVSISGAAQQHGSVYWSSDATRAFGTLRATHSTLSSSSLVEIFKDAFTVAQSPIWQDTSTTVQCKEMELFLGNLERKRLCRSTVDEKEEDESMVRLLGQHRLAELTGSRAYERYTGSQILKIVQETPEIYRSTVRISLVSSFLASLLTARFSAIDVADGSGMNLLDIRTKTWDSSLTGFIDRGGSEDSFSDEATTNSLEDKLGEVDATGKEIQGVLSSWFVSRYGFSSAVNVVTFTGDNPATVMALHAERGDAIVSLGTSDTLLLYTDTPASMSDASNKMTSDDRGNVGTEIDKESRDSSVARLSVGYLCHPVDPNGYLMLYCAKNGSLAREQVRDLYADGNWDRFDSYLREGMGGSYDGGSNEEGEKRIGFYFFDREIWPPVQGVYRFEKDGAAVNEFCGQGDVDLESAKRANVVAICESQFLAMRVRSSQGKTSTPSSTETSLNPPGISRILATGGASSNRVLLQLLANVFGVPVVSMGAEDQRPGAGSAAWGAAMKAYLYGQGQACQTQGAAVDNGGNEEDEEKEDCPSGRTRSSYYDMDVMAILPDLAQTQKYVDRIPEFLRLEASLL</sequence>
<evidence type="ECO:0000256" key="7">
    <source>
        <dbReference type="SAM" id="MobiDB-lite"/>
    </source>
</evidence>
<dbReference type="CDD" id="cd07776">
    <property type="entry name" value="ASKHA_NBD_FGGY_SpXK-like"/>
    <property type="match status" value="1"/>
</dbReference>
<evidence type="ECO:0000259" key="9">
    <source>
        <dbReference type="Pfam" id="PF02782"/>
    </source>
</evidence>
<reference evidence="10" key="1">
    <citation type="journal article" date="2020" name="Fungal Divers.">
        <title>Resolving the Mortierellaceae phylogeny through synthesis of multi-gene phylogenetics and phylogenomics.</title>
        <authorList>
            <person name="Vandepol N."/>
            <person name="Liber J."/>
            <person name="Desiro A."/>
            <person name="Na H."/>
            <person name="Kennedy M."/>
            <person name="Barry K."/>
            <person name="Grigoriev I.V."/>
            <person name="Miller A.N."/>
            <person name="O'Donnell K."/>
            <person name="Stajich J.E."/>
            <person name="Bonito G."/>
        </authorList>
    </citation>
    <scope>NUCLEOTIDE SEQUENCE</scope>
    <source>
        <strain evidence="10">NRRL 28262</strain>
    </source>
</reference>
<keyword evidence="11" id="KW-1185">Reference proteome</keyword>
<keyword evidence="6" id="KW-0067">ATP-binding</keyword>
<evidence type="ECO:0000256" key="5">
    <source>
        <dbReference type="ARBA" id="ARBA00048885"/>
    </source>
</evidence>
<gene>
    <name evidence="10" type="ORF">BGZ95_008151</name>
</gene>
<dbReference type="Pfam" id="PF00370">
    <property type="entry name" value="FGGY_N"/>
    <property type="match status" value="1"/>
</dbReference>
<feature type="region of interest" description="Disordered" evidence="7">
    <location>
        <begin position="396"/>
        <end position="415"/>
    </location>
</feature>
<keyword evidence="3 6" id="KW-0808">Transferase</keyword>
<dbReference type="InterPro" id="IPR018485">
    <property type="entry name" value="FGGY_C"/>
</dbReference>
<feature type="region of interest" description="Disordered" evidence="7">
    <location>
        <begin position="633"/>
        <end position="657"/>
    </location>
</feature>
<evidence type="ECO:0000313" key="11">
    <source>
        <dbReference type="Proteomes" id="UP001194580"/>
    </source>
</evidence>
<dbReference type="Gene3D" id="3.30.420.40">
    <property type="match status" value="2"/>
</dbReference>
<dbReference type="PANTHER" id="PTHR10196:SF57">
    <property type="entry name" value="XYLULOSE KINASE"/>
    <property type="match status" value="1"/>
</dbReference>
<evidence type="ECO:0000256" key="6">
    <source>
        <dbReference type="RuleBase" id="RU367058"/>
    </source>
</evidence>
<dbReference type="EC" id="2.7.1.17" evidence="6"/>
<feature type="domain" description="Carbohydrate kinase FGGY N-terminal" evidence="8">
    <location>
        <begin position="212"/>
        <end position="364"/>
    </location>
</feature>
<dbReference type="GO" id="GO:0042732">
    <property type="term" value="P:D-xylose metabolic process"/>
    <property type="evidence" value="ECO:0007669"/>
    <property type="project" value="UniProtKB-UniRule"/>
</dbReference>
<dbReference type="GO" id="GO:0005997">
    <property type="term" value="P:xylulose metabolic process"/>
    <property type="evidence" value="ECO:0007669"/>
    <property type="project" value="TreeGrafter"/>
</dbReference>
<evidence type="ECO:0000256" key="4">
    <source>
        <dbReference type="ARBA" id="ARBA00022777"/>
    </source>
</evidence>
<keyword evidence="2 6" id="KW-0859">Xylose metabolism</keyword>
<dbReference type="GO" id="GO:0004856">
    <property type="term" value="F:D-xylulokinase activity"/>
    <property type="evidence" value="ECO:0007669"/>
    <property type="project" value="UniProtKB-UniRule"/>
</dbReference>
<dbReference type="SUPFAM" id="SSF53067">
    <property type="entry name" value="Actin-like ATPase domain"/>
    <property type="match status" value="2"/>
</dbReference>
<dbReference type="EMBL" id="JAAAIL010000417">
    <property type="protein sequence ID" value="KAG0275978.1"/>
    <property type="molecule type" value="Genomic_DNA"/>
</dbReference>
<accession>A0AAD4H8N4</accession>
<evidence type="ECO:0000313" key="10">
    <source>
        <dbReference type="EMBL" id="KAG0275978.1"/>
    </source>
</evidence>
<dbReference type="GO" id="GO:0005829">
    <property type="term" value="C:cytosol"/>
    <property type="evidence" value="ECO:0007669"/>
    <property type="project" value="TreeGrafter"/>
</dbReference>
<comment type="caution">
    <text evidence="10">The sequence shown here is derived from an EMBL/GenBank/DDBJ whole genome shotgun (WGS) entry which is preliminary data.</text>
</comment>
<keyword evidence="6" id="KW-0547">Nucleotide-binding</keyword>